<feature type="zinc finger region" description="C4-type" evidence="11">
    <location>
        <begin position="7"/>
        <end position="37"/>
    </location>
</feature>
<dbReference type="GO" id="GO:0003676">
    <property type="term" value="F:nucleic acid binding"/>
    <property type="evidence" value="ECO:0007669"/>
    <property type="project" value="InterPro"/>
</dbReference>
<dbReference type="InterPro" id="IPR001222">
    <property type="entry name" value="Znf_TFIIS"/>
</dbReference>
<dbReference type="GO" id="GO:0006283">
    <property type="term" value="P:transcription-coupled nucleotide-excision repair"/>
    <property type="evidence" value="ECO:0007669"/>
    <property type="project" value="EnsemblFungi"/>
</dbReference>
<dbReference type="GO" id="GO:0006367">
    <property type="term" value="P:transcription initiation at RNA polymerase II promoter"/>
    <property type="evidence" value="ECO:0007669"/>
    <property type="project" value="EnsemblFungi"/>
</dbReference>
<evidence type="ECO:0000256" key="2">
    <source>
        <dbReference type="ARBA" id="ARBA00011730"/>
    </source>
</evidence>
<proteinExistence type="inferred from homology"/>
<dbReference type="GO" id="GO:0008270">
    <property type="term" value="F:zinc ion binding"/>
    <property type="evidence" value="ECO:0007669"/>
    <property type="project" value="UniProtKB-KW"/>
</dbReference>
<dbReference type="EMBL" id="KV442011">
    <property type="protein sequence ID" value="OAQ36622.1"/>
    <property type="molecule type" value="Genomic_DNA"/>
</dbReference>
<organism evidence="14 15">
    <name type="scientific">Linnemannia elongata AG-77</name>
    <dbReference type="NCBI Taxonomy" id="1314771"/>
    <lineage>
        <taxon>Eukaryota</taxon>
        <taxon>Fungi</taxon>
        <taxon>Fungi incertae sedis</taxon>
        <taxon>Mucoromycota</taxon>
        <taxon>Mortierellomycotina</taxon>
        <taxon>Mortierellomycetes</taxon>
        <taxon>Mortierellales</taxon>
        <taxon>Mortierellaceae</taxon>
        <taxon>Linnemannia</taxon>
    </lineage>
</organism>
<keyword evidence="4 10" id="KW-0479">Metal-binding</keyword>
<comment type="subunit">
    <text evidence="2">Component of the RNA polymerase II (Pol II) complex consisting of 12 subunits.</text>
</comment>
<evidence type="ECO:0000256" key="8">
    <source>
        <dbReference type="ARBA" id="ARBA00023242"/>
    </source>
</evidence>
<dbReference type="PIRSF" id="PIRSF005586">
    <property type="entry name" value="RNApol_RpoM"/>
    <property type="match status" value="1"/>
</dbReference>
<feature type="binding site" evidence="10">
    <location>
        <position position="113"/>
    </location>
    <ligand>
        <name>Zn(2+)</name>
        <dbReference type="ChEBI" id="CHEBI:29105"/>
        <label>2</label>
    </ligand>
</feature>
<dbReference type="Proteomes" id="UP000078512">
    <property type="component" value="Unassembled WGS sequence"/>
</dbReference>
<dbReference type="FunFam" id="2.20.25.10:FF:000004">
    <property type="entry name" value="DNA-directed RNA polymerase subunit"/>
    <property type="match status" value="1"/>
</dbReference>
<dbReference type="SUPFAM" id="SSF57783">
    <property type="entry name" value="Zinc beta-ribbon"/>
    <property type="match status" value="2"/>
</dbReference>
<feature type="domain" description="TFIIS-type" evidence="13">
    <location>
        <begin position="76"/>
        <end position="118"/>
    </location>
</feature>
<dbReference type="OrthoDB" id="282270at2759"/>
<feature type="binding site" evidence="10">
    <location>
        <position position="34"/>
    </location>
    <ligand>
        <name>Zn(2+)</name>
        <dbReference type="ChEBI" id="CHEBI:29105"/>
        <label>1</label>
    </ligand>
</feature>
<protein>
    <recommendedName>
        <fullName evidence="9">DNA-directed RNA polymerase subunit</fullName>
    </recommendedName>
</protein>
<gene>
    <name evidence="14" type="ORF">K457DRAFT_131819</name>
</gene>
<comment type="similarity">
    <text evidence="9 12">Belongs to the archaeal rpoM/eukaryotic RPA12/RPB9/RPC11 RNA polymerase family.</text>
</comment>
<reference evidence="14 15" key="1">
    <citation type="submission" date="2016-05" db="EMBL/GenBank/DDBJ databases">
        <title>Genome sequencing reveals origins of a unique bacterial endosymbiosis in the earliest lineages of terrestrial Fungi.</title>
        <authorList>
            <consortium name="DOE Joint Genome Institute"/>
            <person name="Uehling J."/>
            <person name="Gryganskyi A."/>
            <person name="Hameed K."/>
            <person name="Tschaplinski T."/>
            <person name="Misztal P."/>
            <person name="Wu S."/>
            <person name="Desiro A."/>
            <person name="Vande Pol N."/>
            <person name="Du Z.-Y."/>
            <person name="Zienkiewicz A."/>
            <person name="Zienkiewicz K."/>
            <person name="Morin E."/>
            <person name="Tisserant E."/>
            <person name="Splivallo R."/>
            <person name="Hainaut M."/>
            <person name="Henrissat B."/>
            <person name="Ohm R."/>
            <person name="Kuo A."/>
            <person name="Yan J."/>
            <person name="Lipzen A."/>
            <person name="Nolan M."/>
            <person name="Labutti K."/>
            <person name="Barry K."/>
            <person name="Goldstein A."/>
            <person name="Labbe J."/>
            <person name="Schadt C."/>
            <person name="Tuskan G."/>
            <person name="Grigoriev I."/>
            <person name="Martin F."/>
            <person name="Vilgalys R."/>
            <person name="Bonito G."/>
        </authorList>
    </citation>
    <scope>NUCLEOTIDE SEQUENCE [LARGE SCALE GENOMIC DNA]</scope>
    <source>
        <strain evidence="14 15">AG-77</strain>
    </source>
</reference>
<dbReference type="AlphaFoldDB" id="A0A197KFX4"/>
<evidence type="ECO:0000313" key="15">
    <source>
        <dbReference type="Proteomes" id="UP000078512"/>
    </source>
</evidence>
<accession>A0A197KFX4</accession>
<evidence type="ECO:0000259" key="13">
    <source>
        <dbReference type="PROSITE" id="PS51133"/>
    </source>
</evidence>
<dbReference type="Pfam" id="PF01096">
    <property type="entry name" value="Zn_ribbon_TFIIS"/>
    <property type="match status" value="1"/>
</dbReference>
<name>A0A197KFX4_9FUNG</name>
<dbReference type="GO" id="GO:0003899">
    <property type="term" value="F:DNA-directed RNA polymerase activity"/>
    <property type="evidence" value="ECO:0007669"/>
    <property type="project" value="InterPro"/>
</dbReference>
<keyword evidence="7 9" id="KW-0804">Transcription</keyword>
<keyword evidence="3 9" id="KW-0240">DNA-directed RNA polymerase</keyword>
<comment type="function">
    <text evidence="9">DNA-dependent RNA polymerase catalyzes the transcription of DNA into RNA using the four ribonucleoside triphosphates as substrates.</text>
</comment>
<evidence type="ECO:0000256" key="1">
    <source>
        <dbReference type="ARBA" id="ARBA00004604"/>
    </source>
</evidence>
<dbReference type="CDD" id="cd10508">
    <property type="entry name" value="Zn-ribbon_RPB9"/>
    <property type="match status" value="1"/>
</dbReference>
<feature type="binding site" evidence="10">
    <location>
        <position position="37"/>
    </location>
    <ligand>
        <name>Zn(2+)</name>
        <dbReference type="ChEBI" id="CHEBI:29105"/>
        <label>1</label>
    </ligand>
</feature>
<evidence type="ECO:0000256" key="7">
    <source>
        <dbReference type="ARBA" id="ARBA00023163"/>
    </source>
</evidence>
<dbReference type="Gene3D" id="2.20.25.10">
    <property type="match status" value="2"/>
</dbReference>
<dbReference type="PANTHER" id="PTHR11239">
    <property type="entry name" value="DNA-DIRECTED RNA POLYMERASE"/>
    <property type="match status" value="1"/>
</dbReference>
<feature type="binding site" evidence="10">
    <location>
        <position position="10"/>
    </location>
    <ligand>
        <name>Zn(2+)</name>
        <dbReference type="ChEBI" id="CHEBI:29105"/>
        <label>1</label>
    </ligand>
</feature>
<evidence type="ECO:0000256" key="6">
    <source>
        <dbReference type="ARBA" id="ARBA00022833"/>
    </source>
</evidence>
<comment type="subcellular location">
    <subcellularLocation>
        <location evidence="1">Nucleus</location>
        <location evidence="1">Nucleolus</location>
    </subcellularLocation>
</comment>
<keyword evidence="15" id="KW-1185">Reference proteome</keyword>
<dbReference type="GO" id="GO:0005665">
    <property type="term" value="C:RNA polymerase II, core complex"/>
    <property type="evidence" value="ECO:0007669"/>
    <property type="project" value="EnsemblFungi"/>
</dbReference>
<feature type="binding site" evidence="10">
    <location>
        <position position="83"/>
    </location>
    <ligand>
        <name>Zn(2+)</name>
        <dbReference type="ChEBI" id="CHEBI:29105"/>
        <label>2</label>
    </ligand>
</feature>
<keyword evidence="6 10" id="KW-0862">Zinc</keyword>
<evidence type="ECO:0000256" key="11">
    <source>
        <dbReference type="PIRSR" id="PIRSR005586-2"/>
    </source>
</evidence>
<dbReference type="InterPro" id="IPR034012">
    <property type="entry name" value="Zn_ribbon_RPB9_C"/>
</dbReference>
<dbReference type="SMART" id="SM00661">
    <property type="entry name" value="RPOL9"/>
    <property type="match status" value="1"/>
</dbReference>
<dbReference type="InterPro" id="IPR012164">
    <property type="entry name" value="Rpa12/Rpb9/Rpc10/TFS"/>
</dbReference>
<keyword evidence="8 9" id="KW-0539">Nucleus</keyword>
<sequence>MPSFLYCSECNNLLYPREDRSNPDVRGRSLMFACRNCDYQEKADNQCVYRNEIVHAPAEQTLLVQDLSTDPTLPRTRMRCSKCGHEEAVFFQAQGNSAETKMTLYYICCNKACGHRWFS</sequence>
<keyword evidence="5 11" id="KW-0863">Zinc-finger</keyword>
<dbReference type="GO" id="GO:0005730">
    <property type="term" value="C:nucleolus"/>
    <property type="evidence" value="ECO:0007669"/>
    <property type="project" value="UniProtKB-SubCell"/>
</dbReference>
<dbReference type="InterPro" id="IPR001529">
    <property type="entry name" value="Zn_ribbon_RPB9"/>
</dbReference>
<evidence type="ECO:0000256" key="4">
    <source>
        <dbReference type="ARBA" id="ARBA00022723"/>
    </source>
</evidence>
<dbReference type="PROSITE" id="PS51133">
    <property type="entry name" value="ZF_TFIIS_2"/>
    <property type="match status" value="1"/>
</dbReference>
<evidence type="ECO:0000256" key="12">
    <source>
        <dbReference type="RuleBase" id="RU003474"/>
    </source>
</evidence>
<evidence type="ECO:0000256" key="10">
    <source>
        <dbReference type="PIRSR" id="PIRSR005586-1"/>
    </source>
</evidence>
<evidence type="ECO:0000256" key="3">
    <source>
        <dbReference type="ARBA" id="ARBA00022478"/>
    </source>
</evidence>
<feature type="binding site" evidence="10">
    <location>
        <position position="80"/>
    </location>
    <ligand>
        <name>Zn(2+)</name>
        <dbReference type="ChEBI" id="CHEBI:29105"/>
        <label>2</label>
    </ligand>
</feature>
<feature type="binding site" evidence="10">
    <location>
        <position position="7"/>
    </location>
    <ligand>
        <name>Zn(2+)</name>
        <dbReference type="ChEBI" id="CHEBI:29105"/>
        <label>1</label>
    </ligand>
</feature>
<dbReference type="SMART" id="SM00440">
    <property type="entry name" value="ZnF_C2C2"/>
    <property type="match status" value="1"/>
</dbReference>
<evidence type="ECO:0000256" key="5">
    <source>
        <dbReference type="ARBA" id="ARBA00022771"/>
    </source>
</evidence>
<dbReference type="Pfam" id="PF02150">
    <property type="entry name" value="Zn_ribbon_RPB9"/>
    <property type="match status" value="1"/>
</dbReference>
<evidence type="ECO:0000256" key="9">
    <source>
        <dbReference type="PIRNR" id="PIRNR005586"/>
    </source>
</evidence>
<dbReference type="STRING" id="1314771.A0A197KFX4"/>
<feature type="binding site" evidence="10">
    <location>
        <position position="108"/>
    </location>
    <ligand>
        <name>Zn(2+)</name>
        <dbReference type="ChEBI" id="CHEBI:29105"/>
        <label>2</label>
    </ligand>
</feature>
<dbReference type="GO" id="GO:0001193">
    <property type="term" value="P:maintenance of transcriptional fidelity during transcription elongation by RNA polymerase II"/>
    <property type="evidence" value="ECO:0007669"/>
    <property type="project" value="EnsemblFungi"/>
</dbReference>
<dbReference type="GO" id="GO:0003968">
    <property type="term" value="F:RNA-directed RNA polymerase activity"/>
    <property type="evidence" value="ECO:0007669"/>
    <property type="project" value="EnsemblFungi"/>
</dbReference>
<evidence type="ECO:0000313" key="14">
    <source>
        <dbReference type="EMBL" id="OAQ36622.1"/>
    </source>
</evidence>
<dbReference type="PANTHER" id="PTHR11239:SF1">
    <property type="entry name" value="DNA-DIRECTED RNA POLYMERASE II SUBUNIT RPB9"/>
    <property type="match status" value="1"/>
</dbReference>